<reference evidence="10 12" key="1">
    <citation type="submission" date="2016-10" db="EMBL/GenBank/DDBJ databases">
        <authorList>
            <person name="Varghese N."/>
            <person name="Submissions S."/>
        </authorList>
    </citation>
    <scope>NUCLEOTIDE SEQUENCE [LARGE SCALE GENOMIC DNA]</scope>
    <source>
        <strain evidence="10 12">BS2976</strain>
    </source>
</reference>
<evidence type="ECO:0000256" key="2">
    <source>
        <dbReference type="ARBA" id="ARBA00023012"/>
    </source>
</evidence>
<dbReference type="GO" id="GO:0005829">
    <property type="term" value="C:cytosol"/>
    <property type="evidence" value="ECO:0007669"/>
    <property type="project" value="TreeGrafter"/>
</dbReference>
<dbReference type="OrthoDB" id="9802426at2"/>
<dbReference type="Proteomes" id="UP000317267">
    <property type="component" value="Unassembled WGS sequence"/>
</dbReference>
<dbReference type="InterPro" id="IPR036388">
    <property type="entry name" value="WH-like_DNA-bd_sf"/>
</dbReference>
<feature type="DNA-binding region" description="OmpR/PhoB-type" evidence="7">
    <location>
        <begin position="124"/>
        <end position="222"/>
    </location>
</feature>
<comment type="caution">
    <text evidence="11">The sequence shown here is derived from an EMBL/GenBank/DDBJ whole genome shotgun (WGS) entry which is preliminary data.</text>
</comment>
<dbReference type="InterPro" id="IPR001789">
    <property type="entry name" value="Sig_transdc_resp-reg_receiver"/>
</dbReference>
<evidence type="ECO:0000256" key="1">
    <source>
        <dbReference type="ARBA" id="ARBA00022553"/>
    </source>
</evidence>
<evidence type="ECO:0000256" key="5">
    <source>
        <dbReference type="ARBA" id="ARBA00023163"/>
    </source>
</evidence>
<evidence type="ECO:0000256" key="7">
    <source>
        <dbReference type="PROSITE-ProRule" id="PRU01091"/>
    </source>
</evidence>
<dbReference type="CDD" id="cd00383">
    <property type="entry name" value="trans_reg_C"/>
    <property type="match status" value="1"/>
</dbReference>
<dbReference type="PANTHER" id="PTHR48111">
    <property type="entry name" value="REGULATOR OF RPOS"/>
    <property type="match status" value="1"/>
</dbReference>
<keyword evidence="2" id="KW-0902">Two-component regulatory system</keyword>
<name>A0A1H1IWS3_9PSED</name>
<dbReference type="PANTHER" id="PTHR48111:SF41">
    <property type="entry name" value="TRANSCRIPTIONAL REGULATORY PROTEIN CUSR-RELATED"/>
    <property type="match status" value="1"/>
</dbReference>
<dbReference type="AlphaFoldDB" id="A0A1H1IWS3"/>
<feature type="modified residue" description="4-aspartylphosphate" evidence="6">
    <location>
        <position position="51"/>
    </location>
</feature>
<dbReference type="InterPro" id="IPR011006">
    <property type="entry name" value="CheY-like_superfamily"/>
</dbReference>
<evidence type="ECO:0000256" key="3">
    <source>
        <dbReference type="ARBA" id="ARBA00023015"/>
    </source>
</evidence>
<dbReference type="Pfam" id="PF00072">
    <property type="entry name" value="Response_reg"/>
    <property type="match status" value="1"/>
</dbReference>
<dbReference type="GO" id="GO:0000156">
    <property type="term" value="F:phosphorelay response regulator activity"/>
    <property type="evidence" value="ECO:0007669"/>
    <property type="project" value="TreeGrafter"/>
</dbReference>
<dbReference type="SUPFAM" id="SSF52172">
    <property type="entry name" value="CheY-like"/>
    <property type="match status" value="1"/>
</dbReference>
<evidence type="ECO:0000313" key="10">
    <source>
        <dbReference type="EMBL" id="SDR42161.1"/>
    </source>
</evidence>
<proteinExistence type="predicted"/>
<dbReference type="CDD" id="cd19935">
    <property type="entry name" value="REC_OmpR_CusR-like"/>
    <property type="match status" value="1"/>
</dbReference>
<dbReference type="InterPro" id="IPR006291">
    <property type="entry name" value="CusR-like"/>
</dbReference>
<dbReference type="Gene3D" id="1.10.10.10">
    <property type="entry name" value="Winged helix-like DNA-binding domain superfamily/Winged helix DNA-binding domain"/>
    <property type="match status" value="1"/>
</dbReference>
<dbReference type="NCBIfam" id="TIGR01387">
    <property type="entry name" value="cztR_silR_copR"/>
    <property type="match status" value="1"/>
</dbReference>
<dbReference type="PROSITE" id="PS51755">
    <property type="entry name" value="OMPR_PHOB"/>
    <property type="match status" value="1"/>
</dbReference>
<dbReference type="Proteomes" id="UP000198740">
    <property type="component" value="Unassembled WGS sequence"/>
</dbReference>
<feature type="domain" description="Response regulatory" evidence="8">
    <location>
        <begin position="2"/>
        <end position="115"/>
    </location>
</feature>
<dbReference type="GO" id="GO:0000976">
    <property type="term" value="F:transcription cis-regulatory region binding"/>
    <property type="evidence" value="ECO:0007669"/>
    <property type="project" value="TreeGrafter"/>
</dbReference>
<keyword evidence="5" id="KW-0804">Transcription</keyword>
<gene>
    <name evidence="11" type="ORF">FIV39_01910</name>
    <name evidence="10" type="ORF">SAMN04490186_6358</name>
</gene>
<keyword evidence="4 7" id="KW-0238">DNA-binding</keyword>
<dbReference type="GO" id="GO:0032993">
    <property type="term" value="C:protein-DNA complex"/>
    <property type="evidence" value="ECO:0007669"/>
    <property type="project" value="TreeGrafter"/>
</dbReference>
<keyword evidence="12" id="KW-1185">Reference proteome</keyword>
<dbReference type="Gene3D" id="3.40.50.2300">
    <property type="match status" value="1"/>
</dbReference>
<evidence type="ECO:0000313" key="11">
    <source>
        <dbReference type="EMBL" id="TWR70112.1"/>
    </source>
</evidence>
<dbReference type="FunFam" id="1.10.10.10:FF:000005">
    <property type="entry name" value="Two-component system response regulator"/>
    <property type="match status" value="1"/>
</dbReference>
<dbReference type="InterPro" id="IPR039420">
    <property type="entry name" value="WalR-like"/>
</dbReference>
<evidence type="ECO:0000256" key="6">
    <source>
        <dbReference type="PROSITE-ProRule" id="PRU00169"/>
    </source>
</evidence>
<dbReference type="InterPro" id="IPR001867">
    <property type="entry name" value="OmpR/PhoB-type_DNA-bd"/>
</dbReference>
<feature type="domain" description="OmpR/PhoB-type" evidence="9">
    <location>
        <begin position="124"/>
        <end position="222"/>
    </location>
</feature>
<dbReference type="RefSeq" id="WP_090409102.1">
    <property type="nucleotide sequence ID" value="NZ_FNKM01000002.1"/>
</dbReference>
<dbReference type="Pfam" id="PF00486">
    <property type="entry name" value="Trans_reg_C"/>
    <property type="match status" value="1"/>
</dbReference>
<accession>A0A1H1IWS3</accession>
<dbReference type="Gene3D" id="6.10.250.690">
    <property type="match status" value="1"/>
</dbReference>
<dbReference type="FunFam" id="3.40.50.2300:FF:000001">
    <property type="entry name" value="DNA-binding response regulator PhoB"/>
    <property type="match status" value="1"/>
</dbReference>
<evidence type="ECO:0000313" key="13">
    <source>
        <dbReference type="Proteomes" id="UP000317267"/>
    </source>
</evidence>
<dbReference type="GO" id="GO:0006355">
    <property type="term" value="P:regulation of DNA-templated transcription"/>
    <property type="evidence" value="ECO:0007669"/>
    <property type="project" value="InterPro"/>
</dbReference>
<reference evidence="11 13" key="2">
    <citation type="submission" date="2019-06" db="EMBL/GenBank/DDBJ databases">
        <title>Pseudomonas bimorpha sp. nov. isolated from bovine raw milk and skim milk concentrate.</title>
        <authorList>
            <person name="Hofmann K."/>
            <person name="Huptas C."/>
            <person name="Doll E."/>
            <person name="Scherer S."/>
            <person name="Wenning M."/>
        </authorList>
    </citation>
    <scope>NUCLEOTIDE SEQUENCE [LARGE SCALE GENOMIC DNA]</scope>
    <source>
        <strain evidence="11 13">DSM 17515</strain>
    </source>
</reference>
<keyword evidence="3" id="KW-0805">Transcription regulation</keyword>
<evidence type="ECO:0000259" key="8">
    <source>
        <dbReference type="PROSITE" id="PS50110"/>
    </source>
</evidence>
<evidence type="ECO:0000256" key="4">
    <source>
        <dbReference type="ARBA" id="ARBA00023125"/>
    </source>
</evidence>
<sequence length="224" mass="25453">MRVLVVEDEIKTAEYIQQGLSESGYVVDIVHNGVDALHLFNTIVYSLVLLDVNLPGIDGWDLLETIRKTSRVRIIMLTARGRINDKLRGLDGGADDYLVKPFEFPELLARIRSLQRRGDEVVEKSTLIVADLELDSLRHRVCRGATRIDLTTKEFALLHLLMSRTGEALARSQIISLVWDVNFDCDTNVIDVAIRRLRSKIDDPFETKLIHTLRGVGYVLEERT</sequence>
<protein>
    <submittedName>
        <fullName evidence="10 11">Response regulator</fullName>
    </submittedName>
</protein>
<dbReference type="SMART" id="SM00862">
    <property type="entry name" value="Trans_reg_C"/>
    <property type="match status" value="1"/>
</dbReference>
<dbReference type="PROSITE" id="PS50110">
    <property type="entry name" value="RESPONSE_REGULATORY"/>
    <property type="match status" value="1"/>
</dbReference>
<evidence type="ECO:0000259" key="9">
    <source>
        <dbReference type="PROSITE" id="PS51755"/>
    </source>
</evidence>
<dbReference type="SMART" id="SM00448">
    <property type="entry name" value="REC"/>
    <property type="match status" value="1"/>
</dbReference>
<organism evidence="11 13">
    <name type="scientific">Pseudomonas grimontii</name>
    <dbReference type="NCBI Taxonomy" id="129847"/>
    <lineage>
        <taxon>Bacteria</taxon>
        <taxon>Pseudomonadati</taxon>
        <taxon>Pseudomonadota</taxon>
        <taxon>Gammaproteobacteria</taxon>
        <taxon>Pseudomonadales</taxon>
        <taxon>Pseudomonadaceae</taxon>
        <taxon>Pseudomonas</taxon>
    </lineage>
</organism>
<dbReference type="EMBL" id="VFES01000001">
    <property type="protein sequence ID" value="TWR70112.1"/>
    <property type="molecule type" value="Genomic_DNA"/>
</dbReference>
<evidence type="ECO:0000313" key="12">
    <source>
        <dbReference type="Proteomes" id="UP000198740"/>
    </source>
</evidence>
<keyword evidence="1 6" id="KW-0597">Phosphoprotein</keyword>
<dbReference type="EMBL" id="FNKM01000002">
    <property type="protein sequence ID" value="SDR42161.1"/>
    <property type="molecule type" value="Genomic_DNA"/>
</dbReference>